<dbReference type="Proteomes" id="UP000321393">
    <property type="component" value="Unassembled WGS sequence"/>
</dbReference>
<reference evidence="1 2" key="1">
    <citation type="submission" date="2019-08" db="EMBL/GenBank/DDBJ databases">
        <title>Draft genome sequences of two oriental melons (Cucumis melo L. var makuwa).</title>
        <authorList>
            <person name="Kwon S.-Y."/>
        </authorList>
    </citation>
    <scope>NUCLEOTIDE SEQUENCE [LARGE SCALE GENOMIC DNA]</scope>
    <source>
        <strain evidence="2">cv. SW 3</strain>
        <tissue evidence="1">Leaf</tissue>
    </source>
</reference>
<name>A0A5A7UBR5_CUCMM</name>
<protein>
    <submittedName>
        <fullName evidence="1">Uncharacterized protein</fullName>
    </submittedName>
</protein>
<gene>
    <name evidence="1" type="ORF">E6C27_scaffold102G001480</name>
</gene>
<dbReference type="AlphaFoldDB" id="A0A5A7UBR5"/>
<comment type="caution">
    <text evidence="1">The sequence shown here is derived from an EMBL/GenBank/DDBJ whole genome shotgun (WGS) entry which is preliminary data.</text>
</comment>
<proteinExistence type="predicted"/>
<sequence length="171" mass="18546">MPDLPQLHIQLLSLPRTPSAAHYRREDIQQQLVSDRSSSSFHAYDQPSAISASIVQYRPPCVLSLAKVTVHSSPSPSSCARIAAAAEVAVKFLGFTIGLVGDSPPLLGWIRLDVELNKDFSNISGTVSFGTPQLICASFGISRLICASFEITRLICKGNVRGRPVRDKKDV</sequence>
<dbReference type="EMBL" id="SSTE01009593">
    <property type="protein sequence ID" value="KAA0053323.1"/>
    <property type="molecule type" value="Genomic_DNA"/>
</dbReference>
<evidence type="ECO:0000313" key="1">
    <source>
        <dbReference type="EMBL" id="KAA0053323.1"/>
    </source>
</evidence>
<accession>A0A5A7UBR5</accession>
<organism evidence="1 2">
    <name type="scientific">Cucumis melo var. makuwa</name>
    <name type="common">Oriental melon</name>
    <dbReference type="NCBI Taxonomy" id="1194695"/>
    <lineage>
        <taxon>Eukaryota</taxon>
        <taxon>Viridiplantae</taxon>
        <taxon>Streptophyta</taxon>
        <taxon>Embryophyta</taxon>
        <taxon>Tracheophyta</taxon>
        <taxon>Spermatophyta</taxon>
        <taxon>Magnoliopsida</taxon>
        <taxon>eudicotyledons</taxon>
        <taxon>Gunneridae</taxon>
        <taxon>Pentapetalae</taxon>
        <taxon>rosids</taxon>
        <taxon>fabids</taxon>
        <taxon>Cucurbitales</taxon>
        <taxon>Cucurbitaceae</taxon>
        <taxon>Benincaseae</taxon>
        <taxon>Cucumis</taxon>
    </lineage>
</organism>
<evidence type="ECO:0000313" key="2">
    <source>
        <dbReference type="Proteomes" id="UP000321393"/>
    </source>
</evidence>